<dbReference type="Gene3D" id="3.40.50.1580">
    <property type="entry name" value="Nucleoside phosphorylase domain"/>
    <property type="match status" value="1"/>
</dbReference>
<comment type="caution">
    <text evidence="2">The sequence shown here is derived from an EMBL/GenBank/DDBJ whole genome shotgun (WGS) entry which is preliminary data.</text>
</comment>
<gene>
    <name evidence="2" type="ORF">DDZ16_13485</name>
</gene>
<dbReference type="InterPro" id="IPR035994">
    <property type="entry name" value="Nucleoside_phosphorylase_sf"/>
</dbReference>
<dbReference type="RefSeq" id="WP_109265009.1">
    <property type="nucleotide sequence ID" value="NZ_QEWP01000011.1"/>
</dbReference>
<dbReference type="GO" id="GO:0008930">
    <property type="term" value="F:methylthioadenosine nucleosidase activity"/>
    <property type="evidence" value="ECO:0007669"/>
    <property type="project" value="InterPro"/>
</dbReference>
<dbReference type="EMBL" id="QEWP01000011">
    <property type="protein sequence ID" value="PWD98747.1"/>
    <property type="molecule type" value="Genomic_DNA"/>
</dbReference>
<dbReference type="PANTHER" id="PTHR46994:SF1">
    <property type="entry name" value="5'-METHYLTHIOADENOSINE NUCLEOSIDASE"/>
    <property type="match status" value="1"/>
</dbReference>
<dbReference type="Proteomes" id="UP000244956">
    <property type="component" value="Unassembled WGS sequence"/>
</dbReference>
<dbReference type="OrthoDB" id="997641at2"/>
<reference evidence="2 3" key="1">
    <citation type="submission" date="2018-05" db="EMBL/GenBank/DDBJ databases">
        <title>Marinilabilia rubrum sp. nov., isolated from saltern sediment.</title>
        <authorList>
            <person name="Zhang R."/>
        </authorList>
    </citation>
    <scope>NUCLEOTIDE SEQUENCE [LARGE SCALE GENOMIC DNA]</scope>
    <source>
        <strain evidence="2 3">WTE16</strain>
    </source>
</reference>
<dbReference type="GO" id="GO:0019509">
    <property type="term" value="P:L-methionine salvage from methylthioadenosine"/>
    <property type="evidence" value="ECO:0007669"/>
    <property type="project" value="InterPro"/>
</dbReference>
<dbReference type="CDD" id="cd09008">
    <property type="entry name" value="MTAN"/>
    <property type="match status" value="1"/>
</dbReference>
<organism evidence="2 3">
    <name type="scientific">Marinilabilia rubra</name>
    <dbReference type="NCBI Taxonomy" id="2162893"/>
    <lineage>
        <taxon>Bacteria</taxon>
        <taxon>Pseudomonadati</taxon>
        <taxon>Bacteroidota</taxon>
        <taxon>Bacteroidia</taxon>
        <taxon>Marinilabiliales</taxon>
        <taxon>Marinilabiliaceae</taxon>
        <taxon>Marinilabilia</taxon>
    </lineage>
</organism>
<evidence type="ECO:0000313" key="2">
    <source>
        <dbReference type="EMBL" id="PWD98747.1"/>
    </source>
</evidence>
<dbReference type="AlphaFoldDB" id="A0A2U2B6R1"/>
<sequence>MKFDNITIVVAMEAEAKPVIEKLNLEEDHSYCPGMPMLGWTGHFNGIKLSLVINGKDPETNLDLIGTQAATLATDYAISHYSPQLIINMGTAGAFGENGSEIGDVYLSRDHVVFHDRRVPIPGWDKQSIGYFKVWDTEELALKENFKTGIVTTSNSLDMPPIDEKNIRALGGEVKEMEAAAVAWVARLHGIPLFCVKAVTDLVDSGIPTEEEFRQNLNLATGNLEKAIVKVLNYLAD</sequence>
<evidence type="ECO:0000259" key="1">
    <source>
        <dbReference type="Pfam" id="PF01048"/>
    </source>
</evidence>
<dbReference type="InterPro" id="IPR044580">
    <property type="entry name" value="MTAN"/>
</dbReference>
<name>A0A2U2B6R1_9BACT</name>
<dbReference type="InterPro" id="IPR000845">
    <property type="entry name" value="Nucleoside_phosphorylase_d"/>
</dbReference>
<accession>A0A2U2B6R1</accession>
<feature type="domain" description="Nucleoside phosphorylase" evidence="1">
    <location>
        <begin position="6"/>
        <end position="232"/>
    </location>
</feature>
<dbReference type="GO" id="GO:0009116">
    <property type="term" value="P:nucleoside metabolic process"/>
    <property type="evidence" value="ECO:0007669"/>
    <property type="project" value="InterPro"/>
</dbReference>
<evidence type="ECO:0000313" key="3">
    <source>
        <dbReference type="Proteomes" id="UP000244956"/>
    </source>
</evidence>
<dbReference type="PANTHER" id="PTHR46994">
    <property type="entry name" value="5'-METHYLTHIOADENOSINE/S-ADENOSYLHOMOCYSTEINE NUCLEOSIDASE 1"/>
    <property type="match status" value="1"/>
</dbReference>
<dbReference type="SUPFAM" id="SSF53167">
    <property type="entry name" value="Purine and uridine phosphorylases"/>
    <property type="match status" value="1"/>
</dbReference>
<keyword evidence="3" id="KW-1185">Reference proteome</keyword>
<dbReference type="Pfam" id="PF01048">
    <property type="entry name" value="PNP_UDP_1"/>
    <property type="match status" value="1"/>
</dbReference>
<proteinExistence type="predicted"/>
<protein>
    <submittedName>
        <fullName evidence="2">5'-methylthioadenosine nucleosidase</fullName>
    </submittedName>
</protein>